<dbReference type="InterPro" id="IPR002347">
    <property type="entry name" value="SDR_fam"/>
</dbReference>
<proteinExistence type="inferred from homology"/>
<dbReference type="SUPFAM" id="SSF51735">
    <property type="entry name" value="NAD(P)-binding Rossmann-fold domains"/>
    <property type="match status" value="1"/>
</dbReference>
<dbReference type="InterPro" id="IPR036291">
    <property type="entry name" value="NAD(P)-bd_dom_sf"/>
</dbReference>
<organism evidence="3 4">
    <name type="scientific">Streptomyces cinereospinus</name>
    <dbReference type="NCBI Taxonomy" id="285561"/>
    <lineage>
        <taxon>Bacteria</taxon>
        <taxon>Bacillati</taxon>
        <taxon>Actinomycetota</taxon>
        <taxon>Actinomycetes</taxon>
        <taxon>Kitasatosporales</taxon>
        <taxon>Streptomycetaceae</taxon>
        <taxon>Streptomyces</taxon>
    </lineage>
</organism>
<dbReference type="PANTHER" id="PTHR43639:SF1">
    <property type="entry name" value="SHORT-CHAIN DEHYDROGENASE_REDUCTASE FAMILY PROTEIN"/>
    <property type="match status" value="1"/>
</dbReference>
<accession>A0ABV5N669</accession>
<keyword evidence="2 3" id="KW-0560">Oxidoreductase</keyword>
<dbReference type="RefSeq" id="WP_381348587.1">
    <property type="nucleotide sequence ID" value="NZ_JBHMCY010000052.1"/>
</dbReference>
<reference evidence="3 4" key="1">
    <citation type="submission" date="2024-09" db="EMBL/GenBank/DDBJ databases">
        <authorList>
            <person name="Sun Q."/>
            <person name="Mori K."/>
        </authorList>
    </citation>
    <scope>NUCLEOTIDE SEQUENCE [LARGE SCALE GENOMIC DNA]</scope>
    <source>
        <strain evidence="3 4">JCM 6917</strain>
    </source>
</reference>
<dbReference type="Gene3D" id="3.40.50.720">
    <property type="entry name" value="NAD(P)-binding Rossmann-like Domain"/>
    <property type="match status" value="1"/>
</dbReference>
<evidence type="ECO:0000313" key="3">
    <source>
        <dbReference type="EMBL" id="MFB9465762.1"/>
    </source>
</evidence>
<dbReference type="GO" id="GO:0016491">
    <property type="term" value="F:oxidoreductase activity"/>
    <property type="evidence" value="ECO:0007669"/>
    <property type="project" value="UniProtKB-KW"/>
</dbReference>
<dbReference type="Proteomes" id="UP001589709">
    <property type="component" value="Unassembled WGS sequence"/>
</dbReference>
<gene>
    <name evidence="3" type="ORF">ACFF45_24400</name>
</gene>
<evidence type="ECO:0000256" key="2">
    <source>
        <dbReference type="ARBA" id="ARBA00023002"/>
    </source>
</evidence>
<sequence>MAVVTGAAGGFGQAIALELARRGADIISVDLKEADDTVAQVTSLGRRALALKADVSDPEQVAALVQPMTTLSGRVDILVNNAGIFPFRDVFELDFAEWKRTQEINLDSQFLMAKAVMGGMRDGGWGRIVNLASNSLGLAVPGLVHYMASKGGVIGLTRALASDLAPFGITVNAVSPTASRTPGGQVNIGDSMLQDVAGMQAIKRVGVAQDIVGTVAFLTSDDSSFITGQTIMTDGGLVRL</sequence>
<dbReference type="EMBL" id="JBHMCY010000052">
    <property type="protein sequence ID" value="MFB9465762.1"/>
    <property type="molecule type" value="Genomic_DNA"/>
</dbReference>
<dbReference type="PANTHER" id="PTHR43639">
    <property type="entry name" value="OXIDOREDUCTASE, SHORT-CHAIN DEHYDROGENASE/REDUCTASE FAMILY (AFU_ORTHOLOGUE AFUA_5G02870)"/>
    <property type="match status" value="1"/>
</dbReference>
<comment type="caution">
    <text evidence="3">The sequence shown here is derived from an EMBL/GenBank/DDBJ whole genome shotgun (WGS) entry which is preliminary data.</text>
</comment>
<dbReference type="PRINTS" id="PR00080">
    <property type="entry name" value="SDRFAMILY"/>
</dbReference>
<protein>
    <submittedName>
        <fullName evidence="3">SDR family NAD(P)-dependent oxidoreductase</fullName>
        <ecNumber evidence="3">1.1.1.-</ecNumber>
    </submittedName>
</protein>
<dbReference type="Pfam" id="PF13561">
    <property type="entry name" value="adh_short_C2"/>
    <property type="match status" value="1"/>
</dbReference>
<dbReference type="PRINTS" id="PR00081">
    <property type="entry name" value="GDHRDH"/>
</dbReference>
<dbReference type="CDD" id="cd05233">
    <property type="entry name" value="SDR_c"/>
    <property type="match status" value="1"/>
</dbReference>
<dbReference type="EC" id="1.1.1.-" evidence="3"/>
<keyword evidence="4" id="KW-1185">Reference proteome</keyword>
<comment type="similarity">
    <text evidence="1">Belongs to the short-chain dehydrogenases/reductases (SDR) family.</text>
</comment>
<evidence type="ECO:0000313" key="4">
    <source>
        <dbReference type="Proteomes" id="UP001589709"/>
    </source>
</evidence>
<name>A0ABV5N669_9ACTN</name>
<evidence type="ECO:0000256" key="1">
    <source>
        <dbReference type="ARBA" id="ARBA00006484"/>
    </source>
</evidence>